<keyword evidence="10" id="KW-1185">Reference proteome</keyword>
<evidence type="ECO:0000256" key="5">
    <source>
        <dbReference type="ARBA" id="ARBA00023128"/>
    </source>
</evidence>
<dbReference type="GO" id="GO:0005758">
    <property type="term" value="C:mitochondrial intermembrane space"/>
    <property type="evidence" value="ECO:0007669"/>
    <property type="project" value="UniProtKB-SubCell"/>
</dbReference>
<dbReference type="Gene3D" id="1.10.287.1130">
    <property type="entry name" value="CytochromE C oxidase copper chaperone"/>
    <property type="match status" value="1"/>
</dbReference>
<evidence type="ECO:0000256" key="3">
    <source>
        <dbReference type="ARBA" id="ARBA00022723"/>
    </source>
</evidence>
<dbReference type="RefSeq" id="XP_005764174.1">
    <property type="nucleotide sequence ID" value="XM_005764117.1"/>
</dbReference>
<dbReference type="eggNOG" id="KOG3496">
    <property type="taxonomic scope" value="Eukaryota"/>
</dbReference>
<comment type="similarity">
    <text evidence="2">Belongs to the COX17 family.</text>
</comment>
<dbReference type="OMA" id="HKACMRK"/>
<dbReference type="GO" id="GO:0016531">
    <property type="term" value="F:copper chaperone activity"/>
    <property type="evidence" value="ECO:0007669"/>
    <property type="project" value="InterPro"/>
</dbReference>
<feature type="binding site" evidence="8">
    <location>
        <position position="16"/>
    </location>
    <ligand>
        <name>Cu cation</name>
        <dbReference type="ChEBI" id="CHEBI:23378"/>
    </ligand>
</feature>
<dbReference type="PROSITE" id="PS51808">
    <property type="entry name" value="CHCH"/>
    <property type="match status" value="1"/>
</dbReference>
<evidence type="ECO:0000256" key="7">
    <source>
        <dbReference type="ARBA" id="ARBA00023186"/>
    </source>
</evidence>
<evidence type="ECO:0000256" key="1">
    <source>
        <dbReference type="ARBA" id="ARBA00004569"/>
    </source>
</evidence>
<dbReference type="InterPro" id="IPR009069">
    <property type="entry name" value="Cys_alpha_HP_mot_SF"/>
</dbReference>
<reference evidence="9" key="2">
    <citation type="submission" date="2024-10" db="UniProtKB">
        <authorList>
            <consortium name="EnsemblProtists"/>
        </authorList>
    </citation>
    <scope>IDENTIFICATION</scope>
</reference>
<keyword evidence="4 8" id="KW-0186">Copper</keyword>
<dbReference type="EnsemblProtists" id="EOD11745">
    <property type="protein sequence ID" value="EOD11745"/>
    <property type="gene ID" value="EMIHUDRAFT_60667"/>
</dbReference>
<name>A0A0D3IKG0_EMIH1</name>
<dbReference type="HOGENOM" id="CLU_149618_1_3_1"/>
<evidence type="ECO:0000256" key="6">
    <source>
        <dbReference type="ARBA" id="ARBA00023157"/>
    </source>
</evidence>
<dbReference type="InterPro" id="IPR007745">
    <property type="entry name" value="Cyt_c_oxidase_Cu-chaperone"/>
</dbReference>
<dbReference type="PANTHER" id="PTHR16719">
    <property type="entry name" value="CYTOCHROME C OXIDASE COPPER CHAPERONE"/>
    <property type="match status" value="1"/>
</dbReference>
<dbReference type="AlphaFoldDB" id="A0A0D3IKG0"/>
<evidence type="ECO:0000256" key="4">
    <source>
        <dbReference type="ARBA" id="ARBA00023008"/>
    </source>
</evidence>
<evidence type="ECO:0000313" key="10">
    <source>
        <dbReference type="Proteomes" id="UP000013827"/>
    </source>
</evidence>
<dbReference type="PANTHER" id="PTHR16719:SF0">
    <property type="entry name" value="CYTOCHROME C OXIDASE COPPER CHAPERONE"/>
    <property type="match status" value="1"/>
</dbReference>
<sequence>SPQAATEEEKPKLKICCACPETRKPRDECVVEKGEESCGEYIEAHKVCLRSHGFKV</sequence>
<evidence type="ECO:0000256" key="2">
    <source>
        <dbReference type="ARBA" id="ARBA00009241"/>
    </source>
</evidence>
<dbReference type="GeneID" id="17257896"/>
<dbReference type="Proteomes" id="UP000013827">
    <property type="component" value="Unassembled WGS sequence"/>
</dbReference>
<comment type="subcellular location">
    <subcellularLocation>
        <location evidence="1">Mitochondrion intermembrane space</location>
    </subcellularLocation>
</comment>
<keyword evidence="3 8" id="KW-0479">Metal-binding</keyword>
<keyword evidence="6" id="KW-1015">Disulfide bond</keyword>
<proteinExistence type="inferred from homology"/>
<dbReference type="STRING" id="2903.R1DB01"/>
<feature type="binding site" evidence="8">
    <location>
        <position position="17"/>
    </location>
    <ligand>
        <name>Cu cation</name>
        <dbReference type="ChEBI" id="CHEBI:23378"/>
    </ligand>
</feature>
<keyword evidence="7" id="KW-0143">Chaperone</keyword>
<evidence type="ECO:0000256" key="8">
    <source>
        <dbReference type="PIRSR" id="PIRSR607745-1"/>
    </source>
</evidence>
<protein>
    <recommendedName>
        <fullName evidence="11">Cytochrome c oxidase copper chaperone</fullName>
    </recommendedName>
</protein>
<dbReference type="Pfam" id="PF05051">
    <property type="entry name" value="COX17"/>
    <property type="match status" value="1"/>
</dbReference>
<reference evidence="10" key="1">
    <citation type="journal article" date="2013" name="Nature">
        <title>Pan genome of the phytoplankton Emiliania underpins its global distribution.</title>
        <authorList>
            <person name="Read B.A."/>
            <person name="Kegel J."/>
            <person name="Klute M.J."/>
            <person name="Kuo A."/>
            <person name="Lefebvre S.C."/>
            <person name="Maumus F."/>
            <person name="Mayer C."/>
            <person name="Miller J."/>
            <person name="Monier A."/>
            <person name="Salamov A."/>
            <person name="Young J."/>
            <person name="Aguilar M."/>
            <person name="Claverie J.M."/>
            <person name="Frickenhaus S."/>
            <person name="Gonzalez K."/>
            <person name="Herman E.K."/>
            <person name="Lin Y.C."/>
            <person name="Napier J."/>
            <person name="Ogata H."/>
            <person name="Sarno A.F."/>
            <person name="Shmutz J."/>
            <person name="Schroeder D."/>
            <person name="de Vargas C."/>
            <person name="Verret F."/>
            <person name="von Dassow P."/>
            <person name="Valentin K."/>
            <person name="Van de Peer Y."/>
            <person name="Wheeler G."/>
            <person name="Dacks J.B."/>
            <person name="Delwiche C.F."/>
            <person name="Dyhrman S.T."/>
            <person name="Glockner G."/>
            <person name="John U."/>
            <person name="Richards T."/>
            <person name="Worden A.Z."/>
            <person name="Zhang X."/>
            <person name="Grigoriev I.V."/>
            <person name="Allen A.E."/>
            <person name="Bidle K."/>
            <person name="Borodovsky M."/>
            <person name="Bowler C."/>
            <person name="Brownlee C."/>
            <person name="Cock J.M."/>
            <person name="Elias M."/>
            <person name="Gladyshev V.N."/>
            <person name="Groth M."/>
            <person name="Guda C."/>
            <person name="Hadaegh A."/>
            <person name="Iglesias-Rodriguez M.D."/>
            <person name="Jenkins J."/>
            <person name="Jones B.M."/>
            <person name="Lawson T."/>
            <person name="Leese F."/>
            <person name="Lindquist E."/>
            <person name="Lobanov A."/>
            <person name="Lomsadze A."/>
            <person name="Malik S.B."/>
            <person name="Marsh M.E."/>
            <person name="Mackinder L."/>
            <person name="Mock T."/>
            <person name="Mueller-Roeber B."/>
            <person name="Pagarete A."/>
            <person name="Parker M."/>
            <person name="Probert I."/>
            <person name="Quesneville H."/>
            <person name="Raines C."/>
            <person name="Rensing S.A."/>
            <person name="Riano-Pachon D.M."/>
            <person name="Richier S."/>
            <person name="Rokitta S."/>
            <person name="Shiraiwa Y."/>
            <person name="Soanes D.M."/>
            <person name="van der Giezen M."/>
            <person name="Wahlund T.M."/>
            <person name="Williams B."/>
            <person name="Wilson W."/>
            <person name="Wolfe G."/>
            <person name="Wurch L.L."/>
        </authorList>
    </citation>
    <scope>NUCLEOTIDE SEQUENCE</scope>
</reference>
<accession>A0A0D3IKG0</accession>
<evidence type="ECO:0000313" key="9">
    <source>
        <dbReference type="EnsemblProtists" id="EOD11745"/>
    </source>
</evidence>
<dbReference type="PaxDb" id="2903-EOD11745"/>
<organism evidence="9 10">
    <name type="scientific">Emiliania huxleyi (strain CCMP1516)</name>
    <dbReference type="NCBI Taxonomy" id="280463"/>
    <lineage>
        <taxon>Eukaryota</taxon>
        <taxon>Haptista</taxon>
        <taxon>Haptophyta</taxon>
        <taxon>Prymnesiophyceae</taxon>
        <taxon>Isochrysidales</taxon>
        <taxon>Noelaerhabdaceae</taxon>
        <taxon>Emiliania</taxon>
    </lineage>
</organism>
<dbReference type="KEGG" id="ehx:EMIHUDRAFT_60667"/>
<keyword evidence="5" id="KW-0496">Mitochondrion</keyword>
<evidence type="ECO:0008006" key="11">
    <source>
        <dbReference type="Google" id="ProtNLM"/>
    </source>
</evidence>
<dbReference type="GO" id="GO:0033617">
    <property type="term" value="P:mitochondrial respiratory chain complex IV assembly"/>
    <property type="evidence" value="ECO:0007669"/>
    <property type="project" value="TreeGrafter"/>
</dbReference>
<dbReference type="GO" id="GO:0005507">
    <property type="term" value="F:copper ion binding"/>
    <property type="evidence" value="ECO:0007669"/>
    <property type="project" value="InterPro"/>
</dbReference>
<dbReference type="SUPFAM" id="SSF47072">
    <property type="entry name" value="Cysteine alpha-hairpin motif"/>
    <property type="match status" value="1"/>
</dbReference>